<dbReference type="InterPro" id="IPR007423">
    <property type="entry name" value="Sel_put"/>
</dbReference>
<name>A0ABW0AKH0_9ACTN</name>
<gene>
    <name evidence="2" type="ORF">ACFPRH_19590</name>
</gene>
<sequence>MSAAPASWAAALRRGLRAVHWYLRELTGESAYDRHCERHRREHPGVRPPTPREFQRLRTDREERRTRARCC</sequence>
<feature type="region of interest" description="Disordered" evidence="1">
    <location>
        <begin position="39"/>
        <end position="71"/>
    </location>
</feature>
<dbReference type="Pfam" id="PF04328">
    <property type="entry name" value="Sel_put"/>
    <property type="match status" value="1"/>
</dbReference>
<comment type="caution">
    <text evidence="2">The sequence shown here is derived from an EMBL/GenBank/DDBJ whole genome shotgun (WGS) entry which is preliminary data.</text>
</comment>
<evidence type="ECO:0000313" key="3">
    <source>
        <dbReference type="Proteomes" id="UP001596160"/>
    </source>
</evidence>
<feature type="compositionally biased region" description="Basic and acidic residues" evidence="1">
    <location>
        <begin position="53"/>
        <end position="65"/>
    </location>
</feature>
<proteinExistence type="predicted"/>
<evidence type="ECO:0000313" key="2">
    <source>
        <dbReference type="EMBL" id="MFC5153941.1"/>
    </source>
</evidence>
<organism evidence="2 3">
    <name type="scientific">Streptomyces amakusaensis</name>
    <dbReference type="NCBI Taxonomy" id="67271"/>
    <lineage>
        <taxon>Bacteria</taxon>
        <taxon>Bacillati</taxon>
        <taxon>Actinomycetota</taxon>
        <taxon>Actinomycetes</taxon>
        <taxon>Kitasatosporales</taxon>
        <taxon>Streptomycetaceae</taxon>
        <taxon>Streptomyces</taxon>
    </lineage>
</organism>
<reference evidence="3" key="1">
    <citation type="journal article" date="2019" name="Int. J. Syst. Evol. Microbiol.">
        <title>The Global Catalogue of Microorganisms (GCM) 10K type strain sequencing project: providing services to taxonomists for standard genome sequencing and annotation.</title>
        <authorList>
            <consortium name="The Broad Institute Genomics Platform"/>
            <consortium name="The Broad Institute Genome Sequencing Center for Infectious Disease"/>
            <person name="Wu L."/>
            <person name="Ma J."/>
        </authorList>
    </citation>
    <scope>NUCLEOTIDE SEQUENCE [LARGE SCALE GENOMIC DNA]</scope>
    <source>
        <strain evidence="3">PCU 266</strain>
    </source>
</reference>
<accession>A0ABW0AKH0</accession>
<dbReference type="Proteomes" id="UP001596160">
    <property type="component" value="Unassembled WGS sequence"/>
</dbReference>
<evidence type="ECO:0000256" key="1">
    <source>
        <dbReference type="SAM" id="MobiDB-lite"/>
    </source>
</evidence>
<dbReference type="EMBL" id="JBHSKP010000012">
    <property type="protein sequence ID" value="MFC5153941.1"/>
    <property type="molecule type" value="Genomic_DNA"/>
</dbReference>
<keyword evidence="3" id="KW-1185">Reference proteome</keyword>
<dbReference type="RefSeq" id="WP_344478688.1">
    <property type="nucleotide sequence ID" value="NZ_BAAASB010000010.1"/>
</dbReference>
<protein>
    <submittedName>
        <fullName evidence="2">YbdD/YjiX family protein</fullName>
    </submittedName>
</protein>